<feature type="transmembrane region" description="Helical" evidence="1">
    <location>
        <begin position="46"/>
        <end position="63"/>
    </location>
</feature>
<dbReference type="AlphaFoldDB" id="A0A1S8YHD6"/>
<evidence type="ECO:0000313" key="3">
    <source>
        <dbReference type="Proteomes" id="UP000190667"/>
    </source>
</evidence>
<name>A0A1S8YHD6_9GAMM</name>
<evidence type="ECO:0000313" key="2">
    <source>
        <dbReference type="EMBL" id="OON38471.1"/>
    </source>
</evidence>
<evidence type="ECO:0008006" key="4">
    <source>
        <dbReference type="Google" id="ProtNLM"/>
    </source>
</evidence>
<feature type="transmembrane region" description="Helical" evidence="1">
    <location>
        <begin position="20"/>
        <end position="40"/>
    </location>
</feature>
<dbReference type="EMBL" id="MRUL01000016">
    <property type="protein sequence ID" value="OON38471.1"/>
    <property type="molecule type" value="Genomic_DNA"/>
</dbReference>
<keyword evidence="1" id="KW-0812">Transmembrane</keyword>
<dbReference type="Pfam" id="PF05656">
    <property type="entry name" value="DUF805"/>
    <property type="match status" value="1"/>
</dbReference>
<dbReference type="RefSeq" id="WP_078004200.1">
    <property type="nucleotide sequence ID" value="NZ_MRUL01000016.1"/>
</dbReference>
<dbReference type="Proteomes" id="UP000190667">
    <property type="component" value="Unassembled WGS sequence"/>
</dbReference>
<dbReference type="PANTHER" id="PTHR34980:SF1">
    <property type="entry name" value="INNER MEMBRANE PROTEIN"/>
    <property type="match status" value="1"/>
</dbReference>
<feature type="transmembrane region" description="Helical" evidence="1">
    <location>
        <begin position="100"/>
        <end position="120"/>
    </location>
</feature>
<proteinExistence type="predicted"/>
<dbReference type="PANTHER" id="PTHR34980">
    <property type="entry name" value="INNER MEMBRANE PROTEIN-RELATED-RELATED"/>
    <property type="match status" value="1"/>
</dbReference>
<protein>
    <recommendedName>
        <fullName evidence="4">DUF805 domain-containing protein</fullName>
    </recommendedName>
</protein>
<organism evidence="2 3">
    <name type="scientific">Izhakiella australiensis</name>
    <dbReference type="NCBI Taxonomy" id="1926881"/>
    <lineage>
        <taxon>Bacteria</taxon>
        <taxon>Pseudomonadati</taxon>
        <taxon>Pseudomonadota</taxon>
        <taxon>Gammaproteobacteria</taxon>
        <taxon>Enterobacterales</taxon>
        <taxon>Erwiniaceae</taxon>
        <taxon>Izhakiella</taxon>
    </lineage>
</organism>
<gene>
    <name evidence="2" type="ORF">BTJ39_18650</name>
</gene>
<dbReference type="GO" id="GO:0005886">
    <property type="term" value="C:plasma membrane"/>
    <property type="evidence" value="ECO:0007669"/>
    <property type="project" value="TreeGrafter"/>
</dbReference>
<reference evidence="2 3" key="1">
    <citation type="submission" date="2016-12" db="EMBL/GenBank/DDBJ databases">
        <title>Izhakiella australiana sp. nov. of genus Izhakiella isolated from Australian desert.</title>
        <authorList>
            <person name="Ji M."/>
        </authorList>
    </citation>
    <scope>NUCLEOTIDE SEQUENCE [LARGE SCALE GENOMIC DNA]</scope>
    <source>
        <strain evidence="2 3">D4N98</strain>
    </source>
</reference>
<sequence length="148" mass="17064">MTLRQWCLSWRGRLGRRDFWLWLAVWTLLMLLLFSLAGSGRIERRTAAVLVLLLLWPMAAVMVKRLHDRNKGGQWALLFIVAWLLLNADLSSFAMQWRLFLGYFIPALIIMAMMVELGALPGTAGANHFGKATQLVVFFGRRREPNYQ</sequence>
<dbReference type="OrthoDB" id="9812349at2"/>
<feature type="transmembrane region" description="Helical" evidence="1">
    <location>
        <begin position="75"/>
        <end position="94"/>
    </location>
</feature>
<accession>A0A1S8YHD6</accession>
<keyword evidence="1" id="KW-1133">Transmembrane helix</keyword>
<dbReference type="STRING" id="1926881.BTJ39_18650"/>
<evidence type="ECO:0000256" key="1">
    <source>
        <dbReference type="SAM" id="Phobius"/>
    </source>
</evidence>
<dbReference type="InterPro" id="IPR008523">
    <property type="entry name" value="DUF805"/>
</dbReference>
<keyword evidence="1" id="KW-0472">Membrane</keyword>
<comment type="caution">
    <text evidence="2">The sequence shown here is derived from an EMBL/GenBank/DDBJ whole genome shotgun (WGS) entry which is preliminary data.</text>
</comment>
<keyword evidence="3" id="KW-1185">Reference proteome</keyword>